<organism evidence="2 3">
    <name type="scientific">Aulographum hederae CBS 113979</name>
    <dbReference type="NCBI Taxonomy" id="1176131"/>
    <lineage>
        <taxon>Eukaryota</taxon>
        <taxon>Fungi</taxon>
        <taxon>Dikarya</taxon>
        <taxon>Ascomycota</taxon>
        <taxon>Pezizomycotina</taxon>
        <taxon>Dothideomycetes</taxon>
        <taxon>Pleosporomycetidae</taxon>
        <taxon>Aulographales</taxon>
        <taxon>Aulographaceae</taxon>
    </lineage>
</organism>
<evidence type="ECO:0000256" key="1">
    <source>
        <dbReference type="SAM" id="MobiDB-lite"/>
    </source>
</evidence>
<reference evidence="2" key="1">
    <citation type="journal article" date="2020" name="Stud. Mycol.">
        <title>101 Dothideomycetes genomes: a test case for predicting lifestyles and emergence of pathogens.</title>
        <authorList>
            <person name="Haridas S."/>
            <person name="Albert R."/>
            <person name="Binder M."/>
            <person name="Bloem J."/>
            <person name="Labutti K."/>
            <person name="Salamov A."/>
            <person name="Andreopoulos B."/>
            <person name="Baker S."/>
            <person name="Barry K."/>
            <person name="Bills G."/>
            <person name="Bluhm B."/>
            <person name="Cannon C."/>
            <person name="Castanera R."/>
            <person name="Culley D."/>
            <person name="Daum C."/>
            <person name="Ezra D."/>
            <person name="Gonzalez J."/>
            <person name="Henrissat B."/>
            <person name="Kuo A."/>
            <person name="Liang C."/>
            <person name="Lipzen A."/>
            <person name="Lutzoni F."/>
            <person name="Magnuson J."/>
            <person name="Mondo S."/>
            <person name="Nolan M."/>
            <person name="Ohm R."/>
            <person name="Pangilinan J."/>
            <person name="Park H.-J."/>
            <person name="Ramirez L."/>
            <person name="Alfaro M."/>
            <person name="Sun H."/>
            <person name="Tritt A."/>
            <person name="Yoshinaga Y."/>
            <person name="Zwiers L.-H."/>
            <person name="Turgeon B."/>
            <person name="Goodwin S."/>
            <person name="Spatafora J."/>
            <person name="Crous P."/>
            <person name="Grigoriev I."/>
        </authorList>
    </citation>
    <scope>NUCLEOTIDE SEQUENCE</scope>
    <source>
        <strain evidence="2">CBS 113979</strain>
    </source>
</reference>
<dbReference type="Proteomes" id="UP000800041">
    <property type="component" value="Unassembled WGS sequence"/>
</dbReference>
<dbReference type="InterPro" id="IPR011989">
    <property type="entry name" value="ARM-like"/>
</dbReference>
<protein>
    <recommendedName>
        <fullName evidence="4">ARM repeat-containing protein</fullName>
    </recommendedName>
</protein>
<sequence length="579" mass="65190">MTKWEPQLNPILSIQVLRCMGNCSVENPRNKLLCVGFFPKIIQCLLLPSIAEIPELAAVAIKALYIIAHEGDGYELAQVKLANLHYDMILADFLVHKSRLGPYEDAWEFGMCIFPDLVWVKNQQGQIPEIGNRVSLLPTLFRVPTVQWDDLDNQWSALEAVFWYLADSNTQEIVAADPHLFQGVFELFLFSNSLKNKGATAERDEIQLEKIVYKFLDHLAAISAHDSFLGLIPATSSYMSVLETSMRSTEPFLAMGACFIIGNLARNDDTCVSLARDTEVVTEAMAILDKETQINPRFEAGLFTAATGLLRNIAIPMENKQLMLERDISICCVRLINHYDFKVKLPGLMLLSTLLGPDIEGTSWVAADSSEYSDTILNMLIRAAIGLGNAQGPHEVGFLLKVVTLIGRLVRIYNTPTVSTEARKKFLELNSDLREPVISVINQRLGRPQSAHAWEVLGWLSATEEELSASWDQLSTRLDFEVVEQTLKEQRTRGTSEPTKQMMSMLEKVVHGKSIPSSDRLTTVQQYVLQYDYEKDEDKELFHNAETARGTCQRLEDKKRRVESPSMDKLRGASQTSWL</sequence>
<keyword evidence="3" id="KW-1185">Reference proteome</keyword>
<accession>A0A6G1H2B0</accession>
<evidence type="ECO:0000313" key="2">
    <source>
        <dbReference type="EMBL" id="KAF1987356.1"/>
    </source>
</evidence>
<name>A0A6G1H2B0_9PEZI</name>
<dbReference type="InterPro" id="IPR040144">
    <property type="entry name" value="RAP1GDS1"/>
</dbReference>
<dbReference type="EMBL" id="ML977153">
    <property type="protein sequence ID" value="KAF1987356.1"/>
    <property type="molecule type" value="Genomic_DNA"/>
</dbReference>
<evidence type="ECO:0000313" key="3">
    <source>
        <dbReference type="Proteomes" id="UP000800041"/>
    </source>
</evidence>
<evidence type="ECO:0008006" key="4">
    <source>
        <dbReference type="Google" id="ProtNLM"/>
    </source>
</evidence>
<dbReference type="OrthoDB" id="26149at2759"/>
<feature type="region of interest" description="Disordered" evidence="1">
    <location>
        <begin position="556"/>
        <end position="579"/>
    </location>
</feature>
<dbReference type="InterPro" id="IPR016024">
    <property type="entry name" value="ARM-type_fold"/>
</dbReference>
<dbReference type="PANTHER" id="PTHR10957">
    <property type="entry name" value="RAP1 GTPASE-GDP DISSOCIATION STIMULATOR 1"/>
    <property type="match status" value="1"/>
</dbReference>
<dbReference type="AlphaFoldDB" id="A0A6G1H2B0"/>
<gene>
    <name evidence="2" type="ORF">K402DRAFT_403859</name>
</gene>
<dbReference type="SUPFAM" id="SSF48371">
    <property type="entry name" value="ARM repeat"/>
    <property type="match status" value="1"/>
</dbReference>
<proteinExistence type="predicted"/>
<dbReference type="GO" id="GO:0005085">
    <property type="term" value="F:guanyl-nucleotide exchange factor activity"/>
    <property type="evidence" value="ECO:0007669"/>
    <property type="project" value="InterPro"/>
</dbReference>
<dbReference type="Gene3D" id="1.25.10.10">
    <property type="entry name" value="Leucine-rich Repeat Variant"/>
    <property type="match status" value="1"/>
</dbReference>
<feature type="compositionally biased region" description="Basic and acidic residues" evidence="1">
    <location>
        <begin position="556"/>
        <end position="571"/>
    </location>
</feature>